<organism evidence="3 4">
    <name type="scientific">Rousettus aegyptiacus</name>
    <name type="common">Egyptian fruit bat</name>
    <name type="synonym">Pteropus aegyptiacus</name>
    <dbReference type="NCBI Taxonomy" id="9407"/>
    <lineage>
        <taxon>Eukaryota</taxon>
        <taxon>Metazoa</taxon>
        <taxon>Chordata</taxon>
        <taxon>Craniata</taxon>
        <taxon>Vertebrata</taxon>
        <taxon>Euteleostomi</taxon>
        <taxon>Mammalia</taxon>
        <taxon>Eutheria</taxon>
        <taxon>Laurasiatheria</taxon>
        <taxon>Chiroptera</taxon>
        <taxon>Yinpterochiroptera</taxon>
        <taxon>Pteropodoidea</taxon>
        <taxon>Pteropodidae</taxon>
        <taxon>Rousettinae</taxon>
        <taxon>Rousettus</taxon>
    </lineage>
</organism>
<evidence type="ECO:0000256" key="1">
    <source>
        <dbReference type="SAM" id="MobiDB-lite"/>
    </source>
</evidence>
<evidence type="ECO:0000313" key="4">
    <source>
        <dbReference type="Proteomes" id="UP000593571"/>
    </source>
</evidence>
<evidence type="ECO:0000256" key="2">
    <source>
        <dbReference type="SAM" id="Phobius"/>
    </source>
</evidence>
<keyword evidence="2" id="KW-0472">Membrane</keyword>
<accession>A0A7J8H2U9</accession>
<gene>
    <name evidence="3" type="ORF">HJG63_011436</name>
</gene>
<dbReference type="EMBL" id="JACASE010000005">
    <property type="protein sequence ID" value="KAF6466159.1"/>
    <property type="molecule type" value="Genomic_DNA"/>
</dbReference>
<feature type="transmembrane region" description="Helical" evidence="2">
    <location>
        <begin position="62"/>
        <end position="85"/>
    </location>
</feature>
<name>A0A7J8H2U9_ROUAE</name>
<feature type="compositionally biased region" description="Pro residues" evidence="1">
    <location>
        <begin position="39"/>
        <end position="53"/>
    </location>
</feature>
<feature type="compositionally biased region" description="Basic and acidic residues" evidence="1">
    <location>
        <begin position="1"/>
        <end position="23"/>
    </location>
</feature>
<protein>
    <submittedName>
        <fullName evidence="3">Uncharacterized protein</fullName>
    </submittedName>
</protein>
<feature type="region of interest" description="Disordered" evidence="1">
    <location>
        <begin position="178"/>
        <end position="198"/>
    </location>
</feature>
<keyword evidence="4" id="KW-1185">Reference proteome</keyword>
<reference evidence="3 4" key="1">
    <citation type="journal article" date="2020" name="Nature">
        <title>Six reference-quality genomes reveal evolution of bat adaptations.</title>
        <authorList>
            <person name="Jebb D."/>
            <person name="Huang Z."/>
            <person name="Pippel M."/>
            <person name="Hughes G.M."/>
            <person name="Lavrichenko K."/>
            <person name="Devanna P."/>
            <person name="Winkler S."/>
            <person name="Jermiin L.S."/>
            <person name="Skirmuntt E.C."/>
            <person name="Katzourakis A."/>
            <person name="Burkitt-Gray L."/>
            <person name="Ray D.A."/>
            <person name="Sullivan K.A.M."/>
            <person name="Roscito J.G."/>
            <person name="Kirilenko B.M."/>
            <person name="Davalos L.M."/>
            <person name="Corthals A.P."/>
            <person name="Power M.L."/>
            <person name="Jones G."/>
            <person name="Ransome R.D."/>
            <person name="Dechmann D.K.N."/>
            <person name="Locatelli A.G."/>
            <person name="Puechmaille S.J."/>
            <person name="Fedrigo O."/>
            <person name="Jarvis E.D."/>
            <person name="Hiller M."/>
            <person name="Vernes S.C."/>
            <person name="Myers E.W."/>
            <person name="Teeling E.C."/>
        </authorList>
    </citation>
    <scope>NUCLEOTIDE SEQUENCE [LARGE SCALE GENOMIC DNA]</scope>
    <source>
        <strain evidence="3">MRouAeg1</strain>
        <tissue evidence="3">Muscle</tissue>
    </source>
</reference>
<comment type="caution">
    <text evidence="3">The sequence shown here is derived from an EMBL/GenBank/DDBJ whole genome shotgun (WGS) entry which is preliminary data.</text>
</comment>
<keyword evidence="2" id="KW-1133">Transmembrane helix</keyword>
<feature type="region of interest" description="Disordered" evidence="1">
    <location>
        <begin position="1"/>
        <end position="53"/>
    </location>
</feature>
<dbReference type="AlphaFoldDB" id="A0A7J8H2U9"/>
<feature type="compositionally biased region" description="Pro residues" evidence="1">
    <location>
        <begin position="188"/>
        <end position="198"/>
    </location>
</feature>
<proteinExistence type="predicted"/>
<evidence type="ECO:0000313" key="3">
    <source>
        <dbReference type="EMBL" id="KAF6466159.1"/>
    </source>
</evidence>
<sequence length="198" mass="21207">MLHSEPLHHRLRKALEGEAKEGDPPDTNSSASSPRGGTRPPPAAPPGRPPRPAAPLTTAPPLFLFSLSSLCFFTSFFLSLFYSLLRRLEAAVTLFPPFPPNSICTISRLHWFGVAASLEPLGVCVSQLPCARPPTARAAPAPPTTHLWGRLGAAPSVWGPAPPCLVWKLRTPGAPVKHPNTSRLFPSSPGPHQGPWPH</sequence>
<dbReference type="Proteomes" id="UP000593571">
    <property type="component" value="Unassembled WGS sequence"/>
</dbReference>
<keyword evidence="2" id="KW-0812">Transmembrane</keyword>
<feature type="compositionally biased region" description="Low complexity" evidence="1">
    <location>
        <begin position="29"/>
        <end position="38"/>
    </location>
</feature>